<feature type="transmembrane region" description="Helical" evidence="9">
    <location>
        <begin position="877"/>
        <end position="897"/>
    </location>
</feature>
<dbReference type="FunFam" id="3.30.70.1430:FF:000001">
    <property type="entry name" value="Efflux pump membrane transporter"/>
    <property type="match status" value="1"/>
</dbReference>
<keyword evidence="8 9" id="KW-0472">Membrane</keyword>
<evidence type="ECO:0000256" key="6">
    <source>
        <dbReference type="ARBA" id="ARBA00022692"/>
    </source>
</evidence>
<dbReference type="Pfam" id="PF00873">
    <property type="entry name" value="ACR_tran"/>
    <property type="match status" value="1"/>
</dbReference>
<feature type="transmembrane region" description="Helical" evidence="9">
    <location>
        <begin position="368"/>
        <end position="390"/>
    </location>
</feature>
<keyword evidence="7 9" id="KW-1133">Transmembrane helix</keyword>
<dbReference type="Gene3D" id="3.30.2090.10">
    <property type="entry name" value="Multidrug efflux transporter AcrB TolC docking domain, DN and DC subdomains"/>
    <property type="match status" value="2"/>
</dbReference>
<feature type="transmembrane region" description="Helical" evidence="9">
    <location>
        <begin position="342"/>
        <end position="361"/>
    </location>
</feature>
<dbReference type="Gene3D" id="3.30.70.1320">
    <property type="entry name" value="Multidrug efflux transporter AcrB pore domain like"/>
    <property type="match status" value="1"/>
</dbReference>
<organism evidence="11 12">
    <name type="scientific">Pseudopedobacter saltans</name>
    <dbReference type="NCBI Taxonomy" id="151895"/>
    <lineage>
        <taxon>Bacteria</taxon>
        <taxon>Pseudomonadati</taxon>
        <taxon>Bacteroidota</taxon>
        <taxon>Sphingobacteriia</taxon>
        <taxon>Sphingobacteriales</taxon>
        <taxon>Sphingobacteriaceae</taxon>
        <taxon>Pseudopedobacter</taxon>
    </lineage>
</organism>
<dbReference type="PROSITE" id="PS50156">
    <property type="entry name" value="SSD"/>
    <property type="match status" value="1"/>
</dbReference>
<dbReference type="InterPro" id="IPR004764">
    <property type="entry name" value="MdtF-like"/>
</dbReference>
<evidence type="ECO:0000256" key="2">
    <source>
        <dbReference type="ARBA" id="ARBA00010942"/>
    </source>
</evidence>
<name>A0A2W5FCV6_9SPHI</name>
<sequence>MIADTFIKRPVTAIVVSIVLVLVGILAMLNLPISKFPDITPPTVSVTANYTGADAVTAEQTTTTQIETNINGSPGMEYMTSNSTSTGAVSISVTFAVGTNIDVATLDVQNRVSVAQPSLPQAVQRLGVTTRKRNPSIFMALGVYSPNDTHSAVFLGNYTNIYIKDVILRTPGVGDVLTRAQDFSMRVWLDPGKLSKLNMTPADVTTAITNQNMQIAAGSFGGVPQPNNQAFEYTVISNGRLNTPEEFDNIVVRANANNGSLVYLKDVGRVELGAFDYTANGFIGQHPAAFMLIYLAPGANALDTYDKVIENLNKMKKSFPSDVDYAIPLETASVVTASIDEVVHTFVEALILVIIVVLLFLQSWRATLIPVLAIPVTLIATFILFIPFGFTLNTLTLFAFVLAIGIVVDDAIVVVEAVQHYLDHNDMGAREATERAMKDISAPVIAIALILAAVFVPVSFIPGISGRLYQQFAMTIAVSVLISAFIALSLTPALCTLMMKPTQDTSQSRNPINKFYNAFNRWFGKITDKYTNAVAWLIKRAWAVVIALVVIVIGMVFLFKSKPAGFLPVEDEGRLFVAYQLPEGSSMTRSISMLKEIMKRVGGIPEVRVLGGLGGFNALTSAAKSNSGTMFVSLKPWDERKGKSETAAAVVQEINKRCADLATQARILAVTPPPIDGLGQSSGFTIEILQTTSTDSLGAFEKVAQKFQMAAMQRPEIAYAMTFFTSHTPAYTVDVDRNQVAKYGVNMGDAFGVLSTLLGSTYVNDVTLYGRNFRVMAMADSSFRTNPEVFNQYYVRNAAGGMIPLSSLVTTKLSEAPSVISHYNIYRNIEFIGSPKPGFSSGQALNALKEVAAQTLPNGYDYEFSAMSREELSAGNWTMYVFIASFVFVFLFMAALYESWAIPFAVILAVPIGIFGSILTLTFTPTLVNDIYFKIGLLTVIGLAAKNAILIVEYAKERLDLEGMPIVEATLQAVSLRLRPIMMTSLAFILGVLPLAFATGAASVARSTLGWTVCGGMIAASSIAIFVVPVLFVLIARLAYSEEDLRKLRIKHEESKDGSSHTTAH</sequence>
<feature type="transmembrane region" description="Helical" evidence="9">
    <location>
        <begin position="396"/>
        <end position="419"/>
    </location>
</feature>
<dbReference type="Gene3D" id="3.30.70.1440">
    <property type="entry name" value="Multidrug efflux transporter AcrB pore domain"/>
    <property type="match status" value="1"/>
</dbReference>
<dbReference type="Gene3D" id="3.30.70.1430">
    <property type="entry name" value="Multidrug efflux transporter AcrB pore domain"/>
    <property type="match status" value="2"/>
</dbReference>
<evidence type="ECO:0000313" key="12">
    <source>
        <dbReference type="Proteomes" id="UP000249645"/>
    </source>
</evidence>
<protein>
    <submittedName>
        <fullName evidence="11">Hydrophobe/amphiphile efflux-1 family RND transporter</fullName>
    </submittedName>
</protein>
<feature type="transmembrane region" description="Helical" evidence="9">
    <location>
        <begin position="472"/>
        <end position="499"/>
    </location>
</feature>
<dbReference type="AlphaFoldDB" id="A0A2W5FCV6"/>
<evidence type="ECO:0000259" key="10">
    <source>
        <dbReference type="PROSITE" id="PS50156"/>
    </source>
</evidence>
<accession>A0A2W5FCV6</accession>
<reference evidence="11 12" key="1">
    <citation type="submission" date="2017-11" db="EMBL/GenBank/DDBJ databases">
        <title>Infants hospitalized years apart are colonized by the same room-sourced microbial strains.</title>
        <authorList>
            <person name="Brooks B."/>
            <person name="Olm M.R."/>
            <person name="Firek B.A."/>
            <person name="Baker R."/>
            <person name="Thomas B.C."/>
            <person name="Morowitz M.J."/>
            <person name="Banfield J.F."/>
        </authorList>
    </citation>
    <scope>NUCLEOTIDE SEQUENCE [LARGE SCALE GENOMIC DNA]</scope>
    <source>
        <strain evidence="11">S2_009_000_R2_76</strain>
    </source>
</reference>
<dbReference type="InterPro" id="IPR001036">
    <property type="entry name" value="Acrflvin-R"/>
</dbReference>
<feature type="transmembrane region" description="Helical" evidence="9">
    <location>
        <begin position="440"/>
        <end position="460"/>
    </location>
</feature>
<gene>
    <name evidence="11" type="ORF">DI598_01405</name>
</gene>
<feature type="transmembrane region" description="Helical" evidence="9">
    <location>
        <begin position="986"/>
        <end position="1005"/>
    </location>
</feature>
<feature type="transmembrane region" description="Helical" evidence="9">
    <location>
        <begin position="541"/>
        <end position="559"/>
    </location>
</feature>
<dbReference type="SUPFAM" id="SSF82693">
    <property type="entry name" value="Multidrug efflux transporter AcrB pore domain, PN1, PN2, PC1 and PC2 subdomains"/>
    <property type="match status" value="4"/>
</dbReference>
<dbReference type="PRINTS" id="PR00702">
    <property type="entry name" value="ACRIFLAVINRP"/>
</dbReference>
<feature type="transmembrane region" description="Helical" evidence="9">
    <location>
        <begin position="904"/>
        <end position="925"/>
    </location>
</feature>
<feature type="transmembrane region" description="Helical" evidence="9">
    <location>
        <begin position="12"/>
        <end position="33"/>
    </location>
</feature>
<dbReference type="SUPFAM" id="SSF82714">
    <property type="entry name" value="Multidrug efflux transporter AcrB TolC docking domain, DN and DC subdomains"/>
    <property type="match status" value="2"/>
</dbReference>
<comment type="caution">
    <text evidence="11">The sequence shown here is derived from an EMBL/GenBank/DDBJ whole genome shotgun (WGS) entry which is preliminary data.</text>
</comment>
<dbReference type="GO" id="GO:0009636">
    <property type="term" value="P:response to toxic substance"/>
    <property type="evidence" value="ECO:0007669"/>
    <property type="project" value="UniProtKB-ARBA"/>
</dbReference>
<comment type="similarity">
    <text evidence="2">Belongs to the resistance-nodulation-cell division (RND) (TC 2.A.6) family.</text>
</comment>
<dbReference type="FunFam" id="1.20.1640.10:FF:000001">
    <property type="entry name" value="Efflux pump membrane transporter"/>
    <property type="match status" value="1"/>
</dbReference>
<dbReference type="GO" id="GO:0042910">
    <property type="term" value="F:xenobiotic transmembrane transporter activity"/>
    <property type="evidence" value="ECO:0007669"/>
    <property type="project" value="TreeGrafter"/>
</dbReference>
<feature type="domain" description="SSD" evidence="10">
    <location>
        <begin position="371"/>
        <end position="497"/>
    </location>
</feature>
<dbReference type="Gene3D" id="1.20.1640.10">
    <property type="entry name" value="Multidrug efflux transporter AcrB transmembrane domain"/>
    <property type="match status" value="2"/>
</dbReference>
<proteinExistence type="inferred from homology"/>
<evidence type="ECO:0000256" key="9">
    <source>
        <dbReference type="SAM" id="Phobius"/>
    </source>
</evidence>
<comment type="subcellular location">
    <subcellularLocation>
        <location evidence="1">Cell inner membrane</location>
        <topology evidence="1">Multi-pass membrane protein</topology>
    </subcellularLocation>
</comment>
<dbReference type="InterPro" id="IPR027463">
    <property type="entry name" value="AcrB_DN_DC_subdom"/>
</dbReference>
<dbReference type="EMBL" id="QFOI01000011">
    <property type="protein sequence ID" value="PZP52154.1"/>
    <property type="molecule type" value="Genomic_DNA"/>
</dbReference>
<keyword evidence="6 9" id="KW-0812">Transmembrane</keyword>
<evidence type="ECO:0000313" key="11">
    <source>
        <dbReference type="EMBL" id="PZP52154.1"/>
    </source>
</evidence>
<feature type="transmembrane region" description="Helical" evidence="9">
    <location>
        <begin position="1017"/>
        <end position="1040"/>
    </location>
</feature>
<dbReference type="Proteomes" id="UP000249645">
    <property type="component" value="Unassembled WGS sequence"/>
</dbReference>
<dbReference type="InterPro" id="IPR000731">
    <property type="entry name" value="SSD"/>
</dbReference>
<evidence type="ECO:0000256" key="3">
    <source>
        <dbReference type="ARBA" id="ARBA00022448"/>
    </source>
</evidence>
<evidence type="ECO:0000256" key="1">
    <source>
        <dbReference type="ARBA" id="ARBA00004429"/>
    </source>
</evidence>
<dbReference type="GO" id="GO:0005886">
    <property type="term" value="C:plasma membrane"/>
    <property type="evidence" value="ECO:0007669"/>
    <property type="project" value="UniProtKB-SubCell"/>
</dbReference>
<feature type="transmembrane region" description="Helical" evidence="9">
    <location>
        <begin position="931"/>
        <end position="952"/>
    </location>
</feature>
<keyword evidence="3" id="KW-0813">Transport</keyword>
<keyword evidence="5" id="KW-0997">Cell inner membrane</keyword>
<dbReference type="NCBIfam" id="TIGR00915">
    <property type="entry name" value="2A0602"/>
    <property type="match status" value="1"/>
</dbReference>
<dbReference type="GO" id="GO:0015562">
    <property type="term" value="F:efflux transmembrane transporter activity"/>
    <property type="evidence" value="ECO:0007669"/>
    <property type="project" value="InterPro"/>
</dbReference>
<dbReference type="SUPFAM" id="SSF82866">
    <property type="entry name" value="Multidrug efflux transporter AcrB transmembrane domain"/>
    <property type="match status" value="2"/>
</dbReference>
<evidence type="ECO:0000256" key="5">
    <source>
        <dbReference type="ARBA" id="ARBA00022519"/>
    </source>
</evidence>
<keyword evidence="4" id="KW-1003">Cell membrane</keyword>
<dbReference type="PANTHER" id="PTHR32063:SF24">
    <property type="entry name" value="CATION EFFLUX SYSTEM (ACRB_ACRD_ACRF FAMILY)"/>
    <property type="match status" value="1"/>
</dbReference>
<dbReference type="PANTHER" id="PTHR32063">
    <property type="match status" value="1"/>
</dbReference>
<evidence type="ECO:0000256" key="4">
    <source>
        <dbReference type="ARBA" id="ARBA00022475"/>
    </source>
</evidence>
<evidence type="ECO:0000256" key="8">
    <source>
        <dbReference type="ARBA" id="ARBA00023136"/>
    </source>
</evidence>
<evidence type="ECO:0000256" key="7">
    <source>
        <dbReference type="ARBA" id="ARBA00022989"/>
    </source>
</evidence>